<feature type="domain" description="Rhodanese" evidence="1">
    <location>
        <begin position="225"/>
        <end position="316"/>
    </location>
</feature>
<accession>A0A832GNY0</accession>
<evidence type="ECO:0000313" key="2">
    <source>
        <dbReference type="EMBL" id="HGV54545.1"/>
    </source>
</evidence>
<feature type="domain" description="Rhodanese" evidence="1">
    <location>
        <begin position="126"/>
        <end position="219"/>
    </location>
</feature>
<dbReference type="PANTHER" id="PTHR44086">
    <property type="entry name" value="THIOSULFATE SULFURTRANSFERASE RDL2, MITOCHONDRIAL-RELATED"/>
    <property type="match status" value="1"/>
</dbReference>
<dbReference type="CDD" id="cd00158">
    <property type="entry name" value="RHOD"/>
    <property type="match status" value="3"/>
</dbReference>
<organism evidence="2">
    <name type="scientific">Caldimicrobium thiodismutans</name>
    <dbReference type="NCBI Taxonomy" id="1653476"/>
    <lineage>
        <taxon>Bacteria</taxon>
        <taxon>Pseudomonadati</taxon>
        <taxon>Thermodesulfobacteriota</taxon>
        <taxon>Thermodesulfobacteria</taxon>
        <taxon>Thermodesulfobacteriales</taxon>
        <taxon>Thermodesulfobacteriaceae</taxon>
        <taxon>Caldimicrobium</taxon>
    </lineage>
</organism>
<name>A0A832GNY0_9BACT</name>
<reference evidence="2" key="1">
    <citation type="journal article" date="2020" name="mSystems">
        <title>Genome- and Community-Level Interaction Insights into Carbon Utilization and Element Cycling Functions of Hydrothermarchaeota in Hydrothermal Sediment.</title>
        <authorList>
            <person name="Zhou Z."/>
            <person name="Liu Y."/>
            <person name="Xu W."/>
            <person name="Pan J."/>
            <person name="Luo Z.H."/>
            <person name="Li M."/>
        </authorList>
    </citation>
    <scope>NUCLEOTIDE SEQUENCE [LARGE SCALE GENOMIC DNA]</scope>
    <source>
        <strain evidence="2">SpSt-605</strain>
    </source>
</reference>
<dbReference type="SMART" id="SM00450">
    <property type="entry name" value="RHOD"/>
    <property type="match status" value="3"/>
</dbReference>
<dbReference type="GO" id="GO:0004792">
    <property type="term" value="F:thiosulfate-cyanide sulfurtransferase activity"/>
    <property type="evidence" value="ECO:0007669"/>
    <property type="project" value="TreeGrafter"/>
</dbReference>
<evidence type="ECO:0000259" key="1">
    <source>
        <dbReference type="PROSITE" id="PS50206"/>
    </source>
</evidence>
<comment type="caution">
    <text evidence="2">The sequence shown here is derived from an EMBL/GenBank/DDBJ whole genome shotgun (WGS) entry which is preliminary data.</text>
</comment>
<dbReference type="PROSITE" id="PS50206">
    <property type="entry name" value="RHODANESE_3"/>
    <property type="match status" value="3"/>
</dbReference>
<gene>
    <name evidence="2" type="ORF">ENT73_00460</name>
</gene>
<dbReference type="AlphaFoldDB" id="A0A832GNY0"/>
<feature type="domain" description="Rhodanese" evidence="1">
    <location>
        <begin position="344"/>
        <end position="429"/>
    </location>
</feature>
<dbReference type="SUPFAM" id="SSF52821">
    <property type="entry name" value="Rhodanese/Cell cycle control phosphatase"/>
    <property type="match status" value="3"/>
</dbReference>
<dbReference type="InterPro" id="IPR036873">
    <property type="entry name" value="Rhodanese-like_dom_sf"/>
</dbReference>
<sequence>MRYRKGFFSRALFHYLILLLILFSFTTVLAAEKSIKGQVSAVAVTIQTITVKHGATQINLKWTNDTVFQNIDPKKIREIQGQEIEAKYIEADGKNIATFIRLAIAEIPKGTKEIKTQELAKLIFEKPGSYVLIDARPAGRYRVSHIPTAISLPVAVMEKLGEASLPYAKDTTLIFYCGGITCPLSPKAASLALKWGFKDVRVYLEGEPGWKKAGYYTESTPQYIMTENIVLIDLREPQVVEKTGYIPRAVNVPFSKLDEYEDKFPSYRKAPIVLYGDNKEKLIQAFKKIKEWGYPNVTVYSGGIIDWVFKGNDLKTGPISKEIVYQRKYQPHEVTPQEFLKAVETGSAVIVDVRTPSEFQKGHFKGAINIPADEMGTKYTLLPKDKLIYLHCSTGVRAEMAYITLKEKCPTCNAKVLIAEVECEGEKCTISE</sequence>
<dbReference type="PANTHER" id="PTHR44086:SF13">
    <property type="entry name" value="THIOSULFATE SULFURTRANSFERASE PSPE"/>
    <property type="match status" value="1"/>
</dbReference>
<proteinExistence type="predicted"/>
<dbReference type="InterPro" id="IPR001763">
    <property type="entry name" value="Rhodanese-like_dom"/>
</dbReference>
<dbReference type="Pfam" id="PF00581">
    <property type="entry name" value="Rhodanese"/>
    <property type="match status" value="3"/>
</dbReference>
<protein>
    <recommendedName>
        <fullName evidence="1">Rhodanese domain-containing protein</fullName>
    </recommendedName>
</protein>
<dbReference type="EMBL" id="DSZU01000012">
    <property type="protein sequence ID" value="HGV54545.1"/>
    <property type="molecule type" value="Genomic_DNA"/>
</dbReference>
<dbReference type="Gene3D" id="3.40.250.10">
    <property type="entry name" value="Rhodanese-like domain"/>
    <property type="match status" value="3"/>
</dbReference>